<evidence type="ECO:0000313" key="3">
    <source>
        <dbReference type="Proteomes" id="UP000315724"/>
    </source>
</evidence>
<organism evidence="2 3">
    <name type="scientific">Thalassoglobus polymorphus</name>
    <dbReference type="NCBI Taxonomy" id="2527994"/>
    <lineage>
        <taxon>Bacteria</taxon>
        <taxon>Pseudomonadati</taxon>
        <taxon>Planctomycetota</taxon>
        <taxon>Planctomycetia</taxon>
        <taxon>Planctomycetales</taxon>
        <taxon>Planctomycetaceae</taxon>
        <taxon>Thalassoglobus</taxon>
    </lineage>
</organism>
<dbReference type="KEGG" id="tpol:Mal48_46700"/>
<keyword evidence="3" id="KW-1185">Reference proteome</keyword>
<dbReference type="Proteomes" id="UP000315724">
    <property type="component" value="Chromosome"/>
</dbReference>
<name>A0A517QUV6_9PLAN</name>
<dbReference type="RefSeq" id="WP_145204885.1">
    <property type="nucleotide sequence ID" value="NZ_CP036267.1"/>
</dbReference>
<keyword evidence="1" id="KW-0472">Membrane</keyword>
<keyword evidence="1" id="KW-0812">Transmembrane</keyword>
<protein>
    <submittedName>
        <fullName evidence="2">Uncharacterized protein</fullName>
    </submittedName>
</protein>
<sequence>MVSWSMKEVSSCIAFSTNQSQSGLRCSPVGECLAVLLAVIVCFTAMGWMVTLAGTLAAWIMLAACAWILLIKKE</sequence>
<dbReference type="EMBL" id="CP036267">
    <property type="protein sequence ID" value="QDT35393.1"/>
    <property type="molecule type" value="Genomic_DNA"/>
</dbReference>
<feature type="transmembrane region" description="Helical" evidence="1">
    <location>
        <begin position="32"/>
        <end position="50"/>
    </location>
</feature>
<gene>
    <name evidence="2" type="ORF">Mal48_46700</name>
</gene>
<proteinExistence type="predicted"/>
<dbReference type="AlphaFoldDB" id="A0A517QUV6"/>
<evidence type="ECO:0000313" key="2">
    <source>
        <dbReference type="EMBL" id="QDT35393.1"/>
    </source>
</evidence>
<feature type="transmembrane region" description="Helical" evidence="1">
    <location>
        <begin position="56"/>
        <end position="71"/>
    </location>
</feature>
<keyword evidence="1" id="KW-1133">Transmembrane helix</keyword>
<reference evidence="2 3" key="1">
    <citation type="submission" date="2019-02" db="EMBL/GenBank/DDBJ databases">
        <title>Deep-cultivation of Planctomycetes and their phenomic and genomic characterization uncovers novel biology.</title>
        <authorList>
            <person name="Wiegand S."/>
            <person name="Jogler M."/>
            <person name="Boedeker C."/>
            <person name="Pinto D."/>
            <person name="Vollmers J."/>
            <person name="Rivas-Marin E."/>
            <person name="Kohn T."/>
            <person name="Peeters S.H."/>
            <person name="Heuer A."/>
            <person name="Rast P."/>
            <person name="Oberbeckmann S."/>
            <person name="Bunk B."/>
            <person name="Jeske O."/>
            <person name="Meyerdierks A."/>
            <person name="Storesund J.E."/>
            <person name="Kallscheuer N."/>
            <person name="Luecker S."/>
            <person name="Lage O.M."/>
            <person name="Pohl T."/>
            <person name="Merkel B.J."/>
            <person name="Hornburger P."/>
            <person name="Mueller R.-W."/>
            <person name="Bruemmer F."/>
            <person name="Labrenz M."/>
            <person name="Spormann A.M."/>
            <person name="Op den Camp H."/>
            <person name="Overmann J."/>
            <person name="Amann R."/>
            <person name="Jetten M.S.M."/>
            <person name="Mascher T."/>
            <person name="Medema M.H."/>
            <person name="Devos D.P."/>
            <person name="Kaster A.-K."/>
            <person name="Ovreas L."/>
            <person name="Rohde M."/>
            <person name="Galperin M.Y."/>
            <person name="Jogler C."/>
        </authorList>
    </citation>
    <scope>NUCLEOTIDE SEQUENCE [LARGE SCALE GENOMIC DNA]</scope>
    <source>
        <strain evidence="2 3">Mal48</strain>
    </source>
</reference>
<evidence type="ECO:0000256" key="1">
    <source>
        <dbReference type="SAM" id="Phobius"/>
    </source>
</evidence>
<accession>A0A517QUV6</accession>